<dbReference type="PROSITE" id="PS00908">
    <property type="entry name" value="MR_MLE_1"/>
    <property type="match status" value="1"/>
</dbReference>
<dbReference type="Pfam" id="PF13378">
    <property type="entry name" value="MR_MLE_C"/>
    <property type="match status" value="1"/>
</dbReference>
<evidence type="ECO:0000313" key="7">
    <source>
        <dbReference type="Proteomes" id="UP000245590"/>
    </source>
</evidence>
<dbReference type="SFLD" id="SFLDG00179">
    <property type="entry name" value="mandelate_racemase"/>
    <property type="match status" value="1"/>
</dbReference>
<dbReference type="Proteomes" id="UP000245590">
    <property type="component" value="Unassembled WGS sequence"/>
</dbReference>
<comment type="cofactor">
    <cofactor evidence="1">
        <name>Mg(2+)</name>
        <dbReference type="ChEBI" id="CHEBI:18420"/>
    </cofactor>
</comment>
<comment type="caution">
    <text evidence="6">The sequence shown here is derived from an EMBL/GenBank/DDBJ whole genome shotgun (WGS) entry which is preliminary data.</text>
</comment>
<evidence type="ECO:0000256" key="3">
    <source>
        <dbReference type="ARBA" id="ARBA00022842"/>
    </source>
</evidence>
<dbReference type="EMBL" id="QFKX01000001">
    <property type="protein sequence ID" value="PWH07138.1"/>
    <property type="molecule type" value="Genomic_DNA"/>
</dbReference>
<dbReference type="AlphaFoldDB" id="A0A2U2RMP5"/>
<gene>
    <name evidence="6" type="ORF">DEO23_00260</name>
</gene>
<evidence type="ECO:0000256" key="4">
    <source>
        <dbReference type="SAM" id="MobiDB-lite"/>
    </source>
</evidence>
<protein>
    <recommendedName>
        <fullName evidence="5">Mandelate racemase/muconate lactonizing enzyme C-terminal domain-containing protein</fullName>
    </recommendedName>
</protein>
<dbReference type="GO" id="GO:0000287">
    <property type="term" value="F:magnesium ion binding"/>
    <property type="evidence" value="ECO:0007669"/>
    <property type="project" value="TreeGrafter"/>
</dbReference>
<dbReference type="InterPro" id="IPR029065">
    <property type="entry name" value="Enolase_C-like"/>
</dbReference>
<evidence type="ECO:0000256" key="2">
    <source>
        <dbReference type="ARBA" id="ARBA00022723"/>
    </source>
</evidence>
<dbReference type="InterPro" id="IPR029017">
    <property type="entry name" value="Enolase-like_N"/>
</dbReference>
<evidence type="ECO:0000313" key="6">
    <source>
        <dbReference type="EMBL" id="PWH07138.1"/>
    </source>
</evidence>
<proteinExistence type="predicted"/>
<accession>A0A2U2RMP5</accession>
<dbReference type="PROSITE" id="PS00909">
    <property type="entry name" value="MR_MLE_2"/>
    <property type="match status" value="1"/>
</dbReference>
<name>A0A2U2RMP5_9MICO</name>
<dbReference type="Pfam" id="PF02746">
    <property type="entry name" value="MR_MLE_N"/>
    <property type="match status" value="1"/>
</dbReference>
<dbReference type="PANTHER" id="PTHR13794">
    <property type="entry name" value="ENOLASE SUPERFAMILY, MANDELATE RACEMASE"/>
    <property type="match status" value="1"/>
</dbReference>
<evidence type="ECO:0000256" key="1">
    <source>
        <dbReference type="ARBA" id="ARBA00001946"/>
    </source>
</evidence>
<reference evidence="6 7" key="1">
    <citation type="submission" date="2018-05" db="EMBL/GenBank/DDBJ databases">
        <title>Brachybacterium sp. M1HQ-2T, whole genome shotgun sequence.</title>
        <authorList>
            <person name="Tuo L."/>
        </authorList>
    </citation>
    <scope>NUCLEOTIDE SEQUENCE [LARGE SCALE GENOMIC DNA]</scope>
    <source>
        <strain evidence="6 7">M1HQ-2</strain>
    </source>
</reference>
<feature type="domain" description="Mandelate racemase/muconate lactonizing enzyme C-terminal" evidence="5">
    <location>
        <begin position="143"/>
        <end position="243"/>
    </location>
</feature>
<dbReference type="SUPFAM" id="SSF54826">
    <property type="entry name" value="Enolase N-terminal domain-like"/>
    <property type="match status" value="1"/>
</dbReference>
<dbReference type="InterPro" id="IPR013342">
    <property type="entry name" value="Mandelate_racemase_C"/>
</dbReference>
<dbReference type="RefSeq" id="WP_109274022.1">
    <property type="nucleotide sequence ID" value="NZ_QFKX01000001.1"/>
</dbReference>
<keyword evidence="7" id="KW-1185">Reference proteome</keyword>
<keyword evidence="2" id="KW-0479">Metal-binding</keyword>
<dbReference type="SUPFAM" id="SSF51604">
    <property type="entry name" value="Enolase C-terminal domain-like"/>
    <property type="match status" value="1"/>
</dbReference>
<dbReference type="OrthoDB" id="9796450at2"/>
<organism evidence="6 7">
    <name type="scientific">Brachybacterium endophyticum</name>
    <dbReference type="NCBI Taxonomy" id="2182385"/>
    <lineage>
        <taxon>Bacteria</taxon>
        <taxon>Bacillati</taxon>
        <taxon>Actinomycetota</taxon>
        <taxon>Actinomycetes</taxon>
        <taxon>Micrococcales</taxon>
        <taxon>Dermabacteraceae</taxon>
        <taxon>Brachybacterium</taxon>
    </lineage>
</organism>
<keyword evidence="3" id="KW-0460">Magnesium</keyword>
<dbReference type="Gene3D" id="3.30.390.10">
    <property type="entry name" value="Enolase-like, N-terminal domain"/>
    <property type="match status" value="1"/>
</dbReference>
<dbReference type="InterPro" id="IPR018110">
    <property type="entry name" value="Mandel_Rmase/mucon_lact_enz_CS"/>
</dbReference>
<dbReference type="SMART" id="SM00922">
    <property type="entry name" value="MR_MLE"/>
    <property type="match status" value="1"/>
</dbReference>
<dbReference type="Gene3D" id="3.20.20.120">
    <property type="entry name" value="Enolase-like C-terminal domain"/>
    <property type="match status" value="1"/>
</dbReference>
<dbReference type="InterPro" id="IPR013341">
    <property type="entry name" value="Mandelate_racemase_N_dom"/>
</dbReference>
<dbReference type="InterPro" id="IPR036849">
    <property type="entry name" value="Enolase-like_C_sf"/>
</dbReference>
<dbReference type="CDD" id="cd03316">
    <property type="entry name" value="MR_like"/>
    <property type="match status" value="1"/>
</dbReference>
<dbReference type="GO" id="GO:0016836">
    <property type="term" value="F:hydro-lyase activity"/>
    <property type="evidence" value="ECO:0007669"/>
    <property type="project" value="TreeGrafter"/>
</dbReference>
<feature type="region of interest" description="Disordered" evidence="4">
    <location>
        <begin position="369"/>
        <end position="390"/>
    </location>
</feature>
<dbReference type="SFLD" id="SFLDS00001">
    <property type="entry name" value="Enolase"/>
    <property type="match status" value="1"/>
</dbReference>
<dbReference type="PANTHER" id="PTHR13794:SF58">
    <property type="entry name" value="MITOCHONDRIAL ENOLASE SUPERFAMILY MEMBER 1"/>
    <property type="match status" value="1"/>
</dbReference>
<dbReference type="GO" id="GO:0016052">
    <property type="term" value="P:carbohydrate catabolic process"/>
    <property type="evidence" value="ECO:0007669"/>
    <property type="project" value="TreeGrafter"/>
</dbReference>
<dbReference type="InterPro" id="IPR046945">
    <property type="entry name" value="RHMD-like"/>
</dbReference>
<dbReference type="GO" id="GO:0009063">
    <property type="term" value="P:amino acid catabolic process"/>
    <property type="evidence" value="ECO:0007669"/>
    <property type="project" value="InterPro"/>
</dbReference>
<feature type="compositionally biased region" description="Low complexity" evidence="4">
    <location>
        <begin position="377"/>
        <end position="390"/>
    </location>
</feature>
<evidence type="ECO:0000259" key="5">
    <source>
        <dbReference type="SMART" id="SM00922"/>
    </source>
</evidence>
<sequence length="390" mass="41580">MRITSVEARPLGTPLDEPLRWGAMVVTSKGGIVVRVTTDEGLVGIGEAGFSSEYFPTVGPIINQQLAPMLVGQDPRDIGALWQQMLDATHMWGRRGIETYALSGIDIALWDLLGKISDQPVHRLLGSSKHTVRAYFAPSVKPVDQIVDEARRAVADGYTAMKLRVLGDIGEAVELVGSVRDAVGAGIDLGVDANMSYDRRGALQLARELEGLQVAWLEEPILARSLTQYADDHSWLADRVSLKLSGGESLLTRFEFIDLLTRRTFDILQPDATSVGGISEAKRVADMASTWNLSCIPHIACSSGTGIALAAGLHMILACENTPLIEVDAYGGPGWDGMLIDPLVVKDGYLSAQDAPGLGVELAPDADERFALSPDTARPSASGAPAAGAR</sequence>